<feature type="region of interest" description="Disordered" evidence="9">
    <location>
        <begin position="967"/>
        <end position="994"/>
    </location>
</feature>
<gene>
    <name evidence="11" type="ORF">CASFOL_005576</name>
</gene>
<keyword evidence="7" id="KW-0862">Zinc</keyword>
<dbReference type="GO" id="GO:0008270">
    <property type="term" value="F:zinc ion binding"/>
    <property type="evidence" value="ECO:0007669"/>
    <property type="project" value="UniProtKB-KW"/>
</dbReference>
<evidence type="ECO:0000313" key="12">
    <source>
        <dbReference type="Proteomes" id="UP001632038"/>
    </source>
</evidence>
<feature type="compositionally biased region" description="Polar residues" evidence="9">
    <location>
        <begin position="237"/>
        <end position="252"/>
    </location>
</feature>
<dbReference type="Pfam" id="PF13639">
    <property type="entry name" value="zf-RING_2"/>
    <property type="match status" value="1"/>
</dbReference>
<evidence type="ECO:0000256" key="3">
    <source>
        <dbReference type="ARBA" id="ARBA00022679"/>
    </source>
</evidence>
<feature type="compositionally biased region" description="Polar residues" evidence="9">
    <location>
        <begin position="49"/>
        <end position="63"/>
    </location>
</feature>
<evidence type="ECO:0000256" key="5">
    <source>
        <dbReference type="ARBA" id="ARBA00022771"/>
    </source>
</evidence>
<evidence type="ECO:0000256" key="2">
    <source>
        <dbReference type="ARBA" id="ARBA00012483"/>
    </source>
</evidence>
<feature type="compositionally biased region" description="Polar residues" evidence="9">
    <location>
        <begin position="115"/>
        <end position="174"/>
    </location>
</feature>
<feature type="region of interest" description="Disordered" evidence="9">
    <location>
        <begin position="379"/>
        <end position="411"/>
    </location>
</feature>
<evidence type="ECO:0000256" key="4">
    <source>
        <dbReference type="ARBA" id="ARBA00022723"/>
    </source>
</evidence>
<feature type="compositionally biased region" description="Polar residues" evidence="9">
    <location>
        <begin position="18"/>
        <end position="36"/>
    </location>
</feature>
<protein>
    <recommendedName>
        <fullName evidence="2">RING-type E3 ubiquitin transferase</fullName>
        <ecNumber evidence="2">2.3.2.27</ecNumber>
    </recommendedName>
</protein>
<organism evidence="11 12">
    <name type="scientific">Castilleja foliolosa</name>
    <dbReference type="NCBI Taxonomy" id="1961234"/>
    <lineage>
        <taxon>Eukaryota</taxon>
        <taxon>Viridiplantae</taxon>
        <taxon>Streptophyta</taxon>
        <taxon>Embryophyta</taxon>
        <taxon>Tracheophyta</taxon>
        <taxon>Spermatophyta</taxon>
        <taxon>Magnoliopsida</taxon>
        <taxon>eudicotyledons</taxon>
        <taxon>Gunneridae</taxon>
        <taxon>Pentapetalae</taxon>
        <taxon>asterids</taxon>
        <taxon>lamiids</taxon>
        <taxon>Lamiales</taxon>
        <taxon>Orobanchaceae</taxon>
        <taxon>Pedicularideae</taxon>
        <taxon>Castillejinae</taxon>
        <taxon>Castilleja</taxon>
    </lineage>
</organism>
<feature type="compositionally biased region" description="Low complexity" evidence="9">
    <location>
        <begin position="393"/>
        <end position="410"/>
    </location>
</feature>
<feature type="region of interest" description="Disordered" evidence="9">
    <location>
        <begin position="547"/>
        <end position="579"/>
    </location>
</feature>
<dbReference type="PANTHER" id="PTHR22937:SF216">
    <property type="entry name" value="RING-TYPE E3 UBIQUITIN TRANSFERASE"/>
    <property type="match status" value="1"/>
</dbReference>
<keyword evidence="3" id="KW-0808">Transferase</keyword>
<reference evidence="12" key="1">
    <citation type="journal article" date="2024" name="IScience">
        <title>Strigolactones Initiate the Formation of Haustorium-like Structures in Castilleja.</title>
        <authorList>
            <person name="Buerger M."/>
            <person name="Peterson D."/>
            <person name="Chory J."/>
        </authorList>
    </citation>
    <scope>NUCLEOTIDE SEQUENCE [LARGE SCALE GENOMIC DNA]</scope>
</reference>
<evidence type="ECO:0000256" key="6">
    <source>
        <dbReference type="ARBA" id="ARBA00022786"/>
    </source>
</evidence>
<keyword evidence="12" id="KW-1185">Reference proteome</keyword>
<dbReference type="PANTHER" id="PTHR22937">
    <property type="entry name" value="E3 UBIQUITIN-PROTEIN LIGASE RNF165"/>
    <property type="match status" value="1"/>
</dbReference>
<evidence type="ECO:0000259" key="10">
    <source>
        <dbReference type="PROSITE" id="PS50089"/>
    </source>
</evidence>
<keyword evidence="4" id="KW-0479">Metal-binding</keyword>
<dbReference type="SUPFAM" id="SSF57850">
    <property type="entry name" value="RING/U-box"/>
    <property type="match status" value="1"/>
</dbReference>
<sequence length="1148" mass="128253">MQRERSAFDSFPEPIDLNQGSIPNNNPTDRSSTWDNMVSPVENRLSDYMLSSTDTNDTCQNLSGWDRGESSSGPNYPKDGPDSKADLVWSSFFDSYSGPEVTNSDSWSFDPPPSIDTSSNGPPSVLNYNSARSTLNLNSSNGQTREQTPTFYTSSSNLGVFTGSSSNSVENNDTPGPGSPFASWGSSCKRKTLEGNSGQLYPPSGSSSSSQTHNHNPGCHASRGNLTISSGPHHDSSPSNYSEQIMNSNNRGASMFRPTPNFFQYSGALSSESPVRNFAPRSNHGWTEPILFDNNRSGTSSRNIGVYSSEPRPPITTITTNPNGPLNQSLHPTHANEAREAILAYPWAREEAANVRTYRRNNIVSGQDMRNIPQVSGPEIDWSFSPPPGNLLSSSRTHSSSDSRVGPSSSAWQRYQNMPQNQGATWVPFNRGEPTETGLWRSHFVNLPSSSPLDEAGPISSRGQRQLDQRSGEDVNAVESSRHRLIRQVLSAMRRGVHLQAEDYMLGDPFMSGFAELHDRHRDMRLDVDNMSYEELLALEDRIGNMNLPSSSSLDEAGPSSRGQRQLDQRSGEDVNGLRSLAAVESRHRLIRQVLSAMRRGVHLQAEDYMLGDPFMSGFAELHDRHRDMRLDVDNMSYEELLALEDRIGNMNLPSSSSLDEAGPSSRGQRQLDQRSGEDVNGLRSLAAVESRHRLIRQVLSAMRRGVHLQAEDYMLGDPFMSGFAELHDRHRDMRLDVDNMSYEELLALEDRIGNMNLPSSSSLDEAGPSSRGQRQLDQRSGEDVNGLRSLAAVESRHRLIRQVLSAMRRGVHLQAEDYMLGDPFMSGFAELHDRHRDMRLDVDNMSYEELLALEDRIGNMNLPSSSSLDEAGPSSRGQRQLDQRSGEDVNGLRSLAAVESRHRLIRQVLSAMRRGVHLQAEDYMLGDPFMSGFAELHDRHRDMRLDVDNMSYEELLALEDRIGNMNLPSSSSLDEAGPSSRGQRQLDQRSGEDVNGLRSLAAVESRHRLIRQVLSAMRRGVHLQAEDYMLGDPFMSGFAELHDRHRDMRLDVDNMSYEELLALEDRIGNVSTRLSEERIRVSLKNRKFESLRILPNMEPCCVCQENYINGDDIGTLDCGHEFHTSCIKEWLKLKNLCPICKKTALKN</sequence>
<comment type="caution">
    <text evidence="11">The sequence shown here is derived from an EMBL/GenBank/DDBJ whole genome shotgun (WGS) entry which is preliminary data.</text>
</comment>
<name>A0ABD3E470_9LAMI</name>
<dbReference type="InterPro" id="IPR001841">
    <property type="entry name" value="Znf_RING"/>
</dbReference>
<feature type="region of interest" description="Disordered" evidence="9">
    <location>
        <begin position="862"/>
        <end position="894"/>
    </location>
</feature>
<feature type="domain" description="RING-type" evidence="10">
    <location>
        <begin position="1101"/>
        <end position="1142"/>
    </location>
</feature>
<evidence type="ECO:0000256" key="7">
    <source>
        <dbReference type="ARBA" id="ARBA00022833"/>
    </source>
</evidence>
<proteinExistence type="predicted"/>
<keyword evidence="5 8" id="KW-0863">Zinc-finger</keyword>
<feature type="region of interest" description="Disordered" evidence="9">
    <location>
        <begin position="101"/>
        <end position="253"/>
    </location>
</feature>
<evidence type="ECO:0000256" key="8">
    <source>
        <dbReference type="PROSITE-ProRule" id="PRU00175"/>
    </source>
</evidence>
<dbReference type="Gene3D" id="3.30.40.10">
    <property type="entry name" value="Zinc/RING finger domain, C3HC4 (zinc finger)"/>
    <property type="match status" value="1"/>
</dbReference>
<feature type="region of interest" description="Disordered" evidence="9">
    <location>
        <begin position="652"/>
        <end position="684"/>
    </location>
</feature>
<dbReference type="EMBL" id="JAVIJP010000007">
    <property type="protein sequence ID" value="KAL3649173.1"/>
    <property type="molecule type" value="Genomic_DNA"/>
</dbReference>
<accession>A0ABD3E470</accession>
<dbReference type="GO" id="GO:0061630">
    <property type="term" value="F:ubiquitin protein ligase activity"/>
    <property type="evidence" value="ECO:0007669"/>
    <property type="project" value="UniProtKB-EC"/>
</dbReference>
<dbReference type="PROSITE" id="PS50089">
    <property type="entry name" value="ZF_RING_2"/>
    <property type="match status" value="1"/>
</dbReference>
<keyword evidence="6" id="KW-0833">Ubl conjugation pathway</keyword>
<evidence type="ECO:0000256" key="9">
    <source>
        <dbReference type="SAM" id="MobiDB-lite"/>
    </source>
</evidence>
<dbReference type="InterPro" id="IPR045191">
    <property type="entry name" value="MBR1/2-like"/>
</dbReference>
<evidence type="ECO:0000313" key="11">
    <source>
        <dbReference type="EMBL" id="KAL3649173.1"/>
    </source>
</evidence>
<dbReference type="EC" id="2.3.2.27" evidence="2"/>
<evidence type="ECO:0000256" key="1">
    <source>
        <dbReference type="ARBA" id="ARBA00000900"/>
    </source>
</evidence>
<dbReference type="AlphaFoldDB" id="A0ABD3E470"/>
<dbReference type="SMART" id="SM00184">
    <property type="entry name" value="RING"/>
    <property type="match status" value="1"/>
</dbReference>
<feature type="region of interest" description="Disordered" evidence="9">
    <location>
        <begin position="757"/>
        <end position="789"/>
    </location>
</feature>
<dbReference type="InterPro" id="IPR013083">
    <property type="entry name" value="Znf_RING/FYVE/PHD"/>
</dbReference>
<dbReference type="Proteomes" id="UP001632038">
    <property type="component" value="Unassembled WGS sequence"/>
</dbReference>
<feature type="region of interest" description="Disordered" evidence="9">
    <location>
        <begin position="450"/>
        <end position="479"/>
    </location>
</feature>
<feature type="region of interest" description="Disordered" evidence="9">
    <location>
        <begin position="1"/>
        <end position="83"/>
    </location>
</feature>
<comment type="catalytic activity">
    <reaction evidence="1">
        <text>S-ubiquitinyl-[E2 ubiquitin-conjugating enzyme]-L-cysteine + [acceptor protein]-L-lysine = [E2 ubiquitin-conjugating enzyme]-L-cysteine + N(6)-ubiquitinyl-[acceptor protein]-L-lysine.</text>
        <dbReference type="EC" id="2.3.2.27"/>
    </reaction>
</comment>